<proteinExistence type="predicted"/>
<feature type="region of interest" description="Disordered" evidence="2">
    <location>
        <begin position="728"/>
        <end position="760"/>
    </location>
</feature>
<keyword evidence="1" id="KW-0677">Repeat</keyword>
<dbReference type="InterPro" id="IPR006597">
    <property type="entry name" value="Sel1-like"/>
</dbReference>
<dbReference type="Pfam" id="PF08238">
    <property type="entry name" value="Sel1"/>
    <property type="match status" value="7"/>
</dbReference>
<reference evidence="3" key="1">
    <citation type="submission" date="2022-07" db="EMBL/GenBank/DDBJ databases">
        <title>Phylogenomic reconstructions and comparative analyses of Kickxellomycotina fungi.</title>
        <authorList>
            <person name="Reynolds N.K."/>
            <person name="Stajich J.E."/>
            <person name="Barry K."/>
            <person name="Grigoriev I.V."/>
            <person name="Crous P."/>
            <person name="Smith M.E."/>
        </authorList>
    </citation>
    <scope>NUCLEOTIDE SEQUENCE</scope>
    <source>
        <strain evidence="3">RSA 1196</strain>
    </source>
</reference>
<feature type="compositionally biased region" description="Low complexity" evidence="2">
    <location>
        <begin position="197"/>
        <end position="209"/>
    </location>
</feature>
<dbReference type="Gene3D" id="1.25.40.10">
    <property type="entry name" value="Tetratricopeptide repeat domain"/>
    <property type="match status" value="2"/>
</dbReference>
<dbReference type="AlphaFoldDB" id="A0A9W8AMH7"/>
<accession>A0A9W8AMH7</accession>
<evidence type="ECO:0000256" key="2">
    <source>
        <dbReference type="SAM" id="MobiDB-lite"/>
    </source>
</evidence>
<evidence type="ECO:0000256" key="1">
    <source>
        <dbReference type="ARBA" id="ARBA00022737"/>
    </source>
</evidence>
<dbReference type="InterPro" id="IPR051726">
    <property type="entry name" value="Chitin_Synth_Reg"/>
</dbReference>
<feature type="compositionally biased region" description="Polar residues" evidence="2">
    <location>
        <begin position="49"/>
        <end position="66"/>
    </location>
</feature>
<feature type="compositionally biased region" description="Polar residues" evidence="2">
    <location>
        <begin position="221"/>
        <end position="243"/>
    </location>
</feature>
<dbReference type="EMBL" id="JANBPY010001203">
    <property type="protein sequence ID" value="KAJ1961102.1"/>
    <property type="molecule type" value="Genomic_DNA"/>
</dbReference>
<evidence type="ECO:0000313" key="4">
    <source>
        <dbReference type="Proteomes" id="UP001150925"/>
    </source>
</evidence>
<dbReference type="OrthoDB" id="272077at2759"/>
<protein>
    <submittedName>
        <fullName evidence="3">Uncharacterized protein</fullName>
    </submittedName>
</protein>
<dbReference type="SMART" id="SM00671">
    <property type="entry name" value="SEL1"/>
    <property type="match status" value="7"/>
</dbReference>
<sequence length="760" mass="84057">MSALNPYGGNPSPSNEAKSPNFDFQHRMSGSSYNPDLGSLSPRSPPRTGFNNEFPSNSRDQWSTGPAPSLPTKPADLPLDKDFQHMVLGGSGQRLLVPQADANSQQPSPSSPAFHSSSSTSSMSSGPPPNASTRPPETFHDEGHAYLRPSLQELQGTQHPHLHPSPSSHSLAPSIASRDSVATPKASAADQGFDSGYSSSAYSQYHRSSMVPNTQPLPPVQKSQSQTTNRISNVEPKPTSSMLSPPMRLGHHTSSTPDLASAGQPRPLSHTPTQSQAPTVSPSLQPQPHQSFDGPIPRPATHYATMRDRRQVSSYYQMHSNASGEWRGAPFGERYSLHSSSVTSFQQPSPRSSMYFGSPGSRAGARTSVTLLNEKSALTMYREAAKKTNDPRIQMEFAKFLMQCANDESDTNVNPVSPTESPHGSPRLCPQLSATEVMNQHENKRKLMDEAVYWIRQLERQAHPEACFIAAEWYSEGKFGLPKDDDKAHAAYMIASKNHVPFASFKIAQYYEKRRQTSKALSFFQKGAAQGDISCNYRLALAHLRGELHQTKSVRQALIFLRRAAIPDERCSEGAYLLATMYLGEFYECKVDDQIFRDDDEAQKLLERAAQCGNTSAQYRLGQAFEFGECGYEVDPIFSVSYYRMAAEQGHREAQMSLSAWYLSGSPGSVEQNDELAFKWCSKSAEQGLVKAEFAMGYYHEVGIGTQVDIEKAKQYYRVAISHGSKEAQQRMDKLMGNNRDSSRDLKRRVTKKRAKKDGT</sequence>
<feature type="compositionally biased region" description="Low complexity" evidence="2">
    <location>
        <begin position="98"/>
        <end position="125"/>
    </location>
</feature>
<feature type="compositionally biased region" description="Basic residues" evidence="2">
    <location>
        <begin position="746"/>
        <end position="760"/>
    </location>
</feature>
<feature type="non-terminal residue" evidence="3">
    <location>
        <position position="760"/>
    </location>
</feature>
<feature type="compositionally biased region" description="Low complexity" evidence="2">
    <location>
        <begin position="164"/>
        <end position="177"/>
    </location>
</feature>
<dbReference type="PANTHER" id="PTHR46430">
    <property type="entry name" value="PROTEIN SKT5-RELATED"/>
    <property type="match status" value="1"/>
</dbReference>
<organism evidence="3 4">
    <name type="scientific">Dispira parvispora</name>
    <dbReference type="NCBI Taxonomy" id="1520584"/>
    <lineage>
        <taxon>Eukaryota</taxon>
        <taxon>Fungi</taxon>
        <taxon>Fungi incertae sedis</taxon>
        <taxon>Zoopagomycota</taxon>
        <taxon>Kickxellomycotina</taxon>
        <taxon>Dimargaritomycetes</taxon>
        <taxon>Dimargaritales</taxon>
        <taxon>Dimargaritaceae</taxon>
        <taxon>Dispira</taxon>
    </lineage>
</organism>
<feature type="compositionally biased region" description="Polar residues" evidence="2">
    <location>
        <begin position="270"/>
        <end position="290"/>
    </location>
</feature>
<evidence type="ECO:0000313" key="3">
    <source>
        <dbReference type="EMBL" id="KAJ1961102.1"/>
    </source>
</evidence>
<keyword evidence="4" id="KW-1185">Reference proteome</keyword>
<feature type="region of interest" description="Disordered" evidence="2">
    <location>
        <begin position="1"/>
        <end position="301"/>
    </location>
</feature>
<dbReference type="SUPFAM" id="SSF81901">
    <property type="entry name" value="HCP-like"/>
    <property type="match status" value="2"/>
</dbReference>
<comment type="caution">
    <text evidence="3">The sequence shown here is derived from an EMBL/GenBank/DDBJ whole genome shotgun (WGS) entry which is preliminary data.</text>
</comment>
<dbReference type="PANTHER" id="PTHR46430:SF2">
    <property type="entry name" value="CHITIN SYNTHASE REGULATORY FACTOR 4"/>
    <property type="match status" value="1"/>
</dbReference>
<gene>
    <name evidence="3" type="ORF">IWQ62_003984</name>
</gene>
<dbReference type="Proteomes" id="UP001150925">
    <property type="component" value="Unassembled WGS sequence"/>
</dbReference>
<dbReference type="InterPro" id="IPR011990">
    <property type="entry name" value="TPR-like_helical_dom_sf"/>
</dbReference>
<name>A0A9W8AMH7_9FUNG</name>